<sequence length="142" mass="15503">MLAFFDPGRLLVSIVALATILGGLLADFVVPATARQHIFNPHWPPHAKFHNGQTISLGILLGGLSLFLLWIPLQTSWPQFQLAVLIASFYWIALLCARAFPGTAWTDPEFKSSGHALAPQFILTLILLALLVLGSILRASHL</sequence>
<evidence type="ECO:0000256" key="1">
    <source>
        <dbReference type="SAM" id="Phobius"/>
    </source>
</evidence>
<comment type="caution">
    <text evidence="2">The sequence shown here is derived from an EMBL/GenBank/DDBJ whole genome shotgun (WGS) entry which is preliminary data.</text>
</comment>
<reference evidence="3" key="1">
    <citation type="submission" date="2018-12" db="EMBL/GenBank/DDBJ databases">
        <title>Tengunoibacter tsumagoiensis gen. nov., sp. nov., Dictyobacter kobayashii sp. nov., D. alpinus sp. nov., and D. joshuensis sp. nov. and description of Dictyobacteraceae fam. nov. within the order Ktedonobacterales isolated from Tengu-no-mugimeshi.</title>
        <authorList>
            <person name="Wang C.M."/>
            <person name="Zheng Y."/>
            <person name="Sakai Y."/>
            <person name="Toyoda A."/>
            <person name="Minakuchi Y."/>
            <person name="Abe K."/>
            <person name="Yokota A."/>
            <person name="Yabe S."/>
        </authorList>
    </citation>
    <scope>NUCLEOTIDE SEQUENCE [LARGE SCALE GENOMIC DNA]</scope>
    <source>
        <strain evidence="3">Uno11</strain>
    </source>
</reference>
<dbReference type="OrthoDB" id="122427at2"/>
<dbReference type="InterPro" id="IPR046580">
    <property type="entry name" value="DUF6640"/>
</dbReference>
<dbReference type="AlphaFoldDB" id="A0A402AS29"/>
<proteinExistence type="predicted"/>
<name>A0A402AS29_9CHLR</name>
<organism evidence="2 3">
    <name type="scientific">Dictyobacter kobayashii</name>
    <dbReference type="NCBI Taxonomy" id="2014872"/>
    <lineage>
        <taxon>Bacteria</taxon>
        <taxon>Bacillati</taxon>
        <taxon>Chloroflexota</taxon>
        <taxon>Ktedonobacteria</taxon>
        <taxon>Ktedonobacterales</taxon>
        <taxon>Dictyobacteraceae</taxon>
        <taxon>Dictyobacter</taxon>
    </lineage>
</organism>
<feature type="transmembrane region" description="Helical" evidence="1">
    <location>
        <begin position="50"/>
        <end position="70"/>
    </location>
</feature>
<dbReference type="Proteomes" id="UP000287188">
    <property type="component" value="Unassembled WGS sequence"/>
</dbReference>
<gene>
    <name evidence="2" type="ORF">KDK_57040</name>
</gene>
<evidence type="ECO:0000313" key="3">
    <source>
        <dbReference type="Proteomes" id="UP000287188"/>
    </source>
</evidence>
<dbReference type="Pfam" id="PF20345">
    <property type="entry name" value="DUF6640"/>
    <property type="match status" value="1"/>
</dbReference>
<keyword evidence="1" id="KW-0812">Transmembrane</keyword>
<accession>A0A402AS29</accession>
<keyword evidence="1" id="KW-0472">Membrane</keyword>
<keyword evidence="1" id="KW-1133">Transmembrane helix</keyword>
<keyword evidence="3" id="KW-1185">Reference proteome</keyword>
<evidence type="ECO:0000313" key="2">
    <source>
        <dbReference type="EMBL" id="GCE21904.1"/>
    </source>
</evidence>
<feature type="transmembrane region" description="Helical" evidence="1">
    <location>
        <begin position="82"/>
        <end position="100"/>
    </location>
</feature>
<feature type="transmembrane region" description="Helical" evidence="1">
    <location>
        <begin position="120"/>
        <end position="139"/>
    </location>
</feature>
<protein>
    <submittedName>
        <fullName evidence="2">Uncharacterized protein</fullName>
    </submittedName>
</protein>
<dbReference type="RefSeq" id="WP_126553878.1">
    <property type="nucleotide sequence ID" value="NZ_BIFS01000001.1"/>
</dbReference>
<dbReference type="EMBL" id="BIFS01000001">
    <property type="protein sequence ID" value="GCE21904.1"/>
    <property type="molecule type" value="Genomic_DNA"/>
</dbReference>